<evidence type="ECO:0000256" key="1">
    <source>
        <dbReference type="ARBA" id="ARBA00000382"/>
    </source>
</evidence>
<keyword evidence="5" id="KW-0119">Carbohydrate metabolism</keyword>
<dbReference type="AlphaFoldDB" id="A0AAV0ATP3"/>
<dbReference type="PANTHER" id="PTHR31983">
    <property type="entry name" value="ENDO-1,3(4)-BETA-GLUCANASE 1"/>
    <property type="match status" value="1"/>
</dbReference>
<dbReference type="Gene3D" id="1.10.287.1170">
    <property type="entry name" value="glycoside hydrolase family 81 endo-[beta] glucanase"/>
    <property type="match status" value="1"/>
</dbReference>
<dbReference type="GO" id="GO:0052861">
    <property type="term" value="F:endo-1,3(4)-beta-glucanase activity"/>
    <property type="evidence" value="ECO:0007669"/>
    <property type="project" value="InterPro"/>
</dbReference>
<name>A0AAV0ATP3_PHAPC</name>
<feature type="domain" description="Glycosyl hydrolase family 81 C-terminal" evidence="10">
    <location>
        <begin position="401"/>
        <end position="761"/>
    </location>
</feature>
<dbReference type="GO" id="GO:0000272">
    <property type="term" value="P:polysaccharide catabolic process"/>
    <property type="evidence" value="ECO:0007669"/>
    <property type="project" value="UniProtKB-KW"/>
</dbReference>
<evidence type="ECO:0000259" key="10">
    <source>
        <dbReference type="Pfam" id="PF17652"/>
    </source>
</evidence>
<dbReference type="GO" id="GO:0071555">
    <property type="term" value="P:cell wall organization"/>
    <property type="evidence" value="ECO:0007669"/>
    <property type="project" value="UniProtKB-KW"/>
</dbReference>
<keyword evidence="8" id="KW-0624">Polysaccharide degradation</keyword>
<dbReference type="Pfam" id="PF17652">
    <property type="entry name" value="Glyco_hydro81C"/>
    <property type="match status" value="1"/>
</dbReference>
<feature type="domain" description="Glycosyl hydrolase family 81 N-terminal" evidence="9">
    <location>
        <begin position="45"/>
        <end position="384"/>
    </location>
</feature>
<protein>
    <recommendedName>
        <fullName evidence="3">glucan endo-1,3-beta-D-glucosidase</fullName>
        <ecNumber evidence="3">3.2.1.39</ecNumber>
    </recommendedName>
</protein>
<comment type="similarity">
    <text evidence="2">Belongs to the glycosyl hydrolase 81 family.</text>
</comment>
<dbReference type="EC" id="3.2.1.39" evidence="3"/>
<dbReference type="Pfam" id="PF03639">
    <property type="entry name" value="Glyco_hydro_81"/>
    <property type="match status" value="1"/>
</dbReference>
<evidence type="ECO:0000256" key="5">
    <source>
        <dbReference type="ARBA" id="ARBA00023277"/>
    </source>
</evidence>
<dbReference type="Gene3D" id="2.70.98.30">
    <property type="entry name" value="Golgi alpha-mannosidase II, domain 4"/>
    <property type="match status" value="1"/>
</dbReference>
<evidence type="ECO:0000256" key="2">
    <source>
        <dbReference type="ARBA" id="ARBA00010730"/>
    </source>
</evidence>
<evidence type="ECO:0000256" key="6">
    <source>
        <dbReference type="ARBA" id="ARBA00023295"/>
    </source>
</evidence>
<gene>
    <name evidence="11" type="ORF">PPACK8108_LOCUS7803</name>
</gene>
<evidence type="ECO:0000313" key="11">
    <source>
        <dbReference type="EMBL" id="CAH7672959.1"/>
    </source>
</evidence>
<comment type="catalytic activity">
    <reaction evidence="1">
        <text>Hydrolysis of (1-&gt;3)-beta-D-glucosidic linkages in (1-&gt;3)-beta-D-glucans.</text>
        <dbReference type="EC" id="3.2.1.39"/>
    </reaction>
</comment>
<dbReference type="Gene3D" id="1.20.5.420">
    <property type="entry name" value="Immunoglobulin FC, subunit C"/>
    <property type="match status" value="1"/>
</dbReference>
<evidence type="ECO:0000313" key="12">
    <source>
        <dbReference type="Proteomes" id="UP001153365"/>
    </source>
</evidence>
<dbReference type="PANTHER" id="PTHR31983:SF0">
    <property type="entry name" value="GLUCAN ENDO-1,3-BETA-D-GLUCOSIDASE 2"/>
    <property type="match status" value="1"/>
</dbReference>
<sequence length="769" mass="87010">MGSPQFVGPLFTPVDQTNPYRPPPALFGPWVRHPKPPINIEIDTVEGRSKPIGTNKWYTQLVLSPSGTDPVYVLPYALAFLNGSSVLSQHEGASSLVGMGISHSAPSSRIFGPTTGGEANGNSKFYYNPLAISFCLGAAEFNQSNVACSLSHWSELTARLKIFSRESSSSSSDISILICRGQAFLTCIYTGLSPTIRSACEVLSLECLNEGSEQFLHGFRKHRIKLGDRSTWLLYSKPVLPRTSFHIELKVIDRNQISHHHGPWSGIVQVVKMSEYYADQLGSDFHRFREESVYDRGVGVWVREATIRSGPIDSGTYYFDWFSEGPRARSEPPLIFALPHHIEAMQSHSGVLINPQIRLNSRATGDMRLCRGSTWCFKEDLQAVKLYGIEPVNVNNLNPKYDPSKLDLLREVFIKEVDCDFDRECDLDSYYFSGKKLAKQALLCVIASSILRDEDLTLVCVSKTKESLLRFCQNRQKAPRLVYETTWKGIISSSMLVSGNENDDFGNGLYNDHHFHFAYFIHAASTLVYFDSGFLEEIREYIEYLIKDTNNAFEKDEFFPLFRNFDWFLGHSLATGLQTSLDGKNQESCSEDANFLYSLKLWGKATSNQALESLAELQLSILKRSANHYYYMKDSNTTIPAEFRRNRVPGILFENKADYTTFFSNEKDAIHMIQVIPVTPITPFLRDPEFVWQEWIDSGFKADRAGQVCNLATNLTNGYRTLLLCQYATIDPEFVWNFFEERISKGQQIPLDDGLSLSWALGFTLNQLG</sequence>
<dbReference type="InterPro" id="IPR005200">
    <property type="entry name" value="Endo-beta-glucanase"/>
</dbReference>
<evidence type="ECO:0000256" key="8">
    <source>
        <dbReference type="ARBA" id="ARBA00023326"/>
    </source>
</evidence>
<keyword evidence="12" id="KW-1185">Reference proteome</keyword>
<reference evidence="11" key="1">
    <citation type="submission" date="2022-06" db="EMBL/GenBank/DDBJ databases">
        <authorList>
            <consortium name="SYNGENTA / RWTH Aachen University"/>
        </authorList>
    </citation>
    <scope>NUCLEOTIDE SEQUENCE</scope>
</reference>
<comment type="caution">
    <text evidence="11">The sequence shown here is derived from an EMBL/GenBank/DDBJ whole genome shotgun (WGS) entry which is preliminary data.</text>
</comment>
<dbReference type="InterPro" id="IPR040720">
    <property type="entry name" value="GH81_C"/>
</dbReference>
<dbReference type="InterPro" id="IPR040451">
    <property type="entry name" value="GH81_N"/>
</dbReference>
<dbReference type="GO" id="GO:0042973">
    <property type="term" value="F:glucan endo-1,3-beta-D-glucosidase activity"/>
    <property type="evidence" value="ECO:0007669"/>
    <property type="project" value="UniProtKB-EC"/>
</dbReference>
<keyword evidence="7" id="KW-0961">Cell wall biogenesis/degradation</keyword>
<evidence type="ECO:0000256" key="4">
    <source>
        <dbReference type="ARBA" id="ARBA00022801"/>
    </source>
</evidence>
<dbReference type="Proteomes" id="UP001153365">
    <property type="component" value="Unassembled WGS sequence"/>
</dbReference>
<dbReference type="PROSITE" id="PS52008">
    <property type="entry name" value="GH81"/>
    <property type="match status" value="1"/>
</dbReference>
<evidence type="ECO:0000259" key="9">
    <source>
        <dbReference type="Pfam" id="PF03639"/>
    </source>
</evidence>
<keyword evidence="6" id="KW-0326">Glycosidase</keyword>
<evidence type="ECO:0000256" key="3">
    <source>
        <dbReference type="ARBA" id="ARBA00012780"/>
    </source>
</evidence>
<keyword evidence="4 11" id="KW-0378">Hydrolase</keyword>
<organism evidence="11 12">
    <name type="scientific">Phakopsora pachyrhizi</name>
    <name type="common">Asian soybean rust disease fungus</name>
    <dbReference type="NCBI Taxonomy" id="170000"/>
    <lineage>
        <taxon>Eukaryota</taxon>
        <taxon>Fungi</taxon>
        <taxon>Dikarya</taxon>
        <taxon>Basidiomycota</taxon>
        <taxon>Pucciniomycotina</taxon>
        <taxon>Pucciniomycetes</taxon>
        <taxon>Pucciniales</taxon>
        <taxon>Phakopsoraceae</taxon>
        <taxon>Phakopsora</taxon>
    </lineage>
</organism>
<dbReference type="EMBL" id="CALTRL010001538">
    <property type="protein sequence ID" value="CAH7672959.1"/>
    <property type="molecule type" value="Genomic_DNA"/>
</dbReference>
<proteinExistence type="inferred from homology"/>
<evidence type="ECO:0000256" key="7">
    <source>
        <dbReference type="ARBA" id="ARBA00023316"/>
    </source>
</evidence>
<accession>A0AAV0ATP3</accession>